<dbReference type="Proteomes" id="UP000094065">
    <property type="component" value="Unassembled WGS sequence"/>
</dbReference>
<keyword evidence="4" id="KW-0963">Cytoplasm</keyword>
<evidence type="ECO:0000256" key="6">
    <source>
        <dbReference type="SAM" id="MobiDB-lite"/>
    </source>
</evidence>
<dbReference type="Pfam" id="PF01997">
    <property type="entry name" value="Translin"/>
    <property type="match status" value="2"/>
</dbReference>
<evidence type="ECO:0000256" key="2">
    <source>
        <dbReference type="ARBA" id="ARBA00004496"/>
    </source>
</evidence>
<evidence type="ECO:0008006" key="9">
    <source>
        <dbReference type="Google" id="ProtNLM"/>
    </source>
</evidence>
<feature type="compositionally biased region" description="Basic and acidic residues" evidence="6">
    <location>
        <begin position="111"/>
        <end position="120"/>
    </location>
</feature>
<evidence type="ECO:0000256" key="4">
    <source>
        <dbReference type="ARBA" id="ARBA00022490"/>
    </source>
</evidence>
<comment type="similarity">
    <text evidence="3">Belongs to the translin family.</text>
</comment>
<dbReference type="Gene3D" id="1.20.58.190">
    <property type="entry name" value="Translin, domain 1"/>
    <property type="match status" value="1"/>
</dbReference>
<dbReference type="GO" id="GO:0005737">
    <property type="term" value="C:cytoplasm"/>
    <property type="evidence" value="ECO:0007669"/>
    <property type="project" value="UniProtKB-SubCell"/>
</dbReference>
<evidence type="ECO:0000256" key="5">
    <source>
        <dbReference type="ARBA" id="ARBA00023242"/>
    </source>
</evidence>
<dbReference type="CDD" id="cd14820">
    <property type="entry name" value="TRAX"/>
    <property type="match status" value="1"/>
</dbReference>
<keyword evidence="5" id="KW-0539">Nucleus</keyword>
<proteinExistence type="inferred from homology"/>
<comment type="caution">
    <text evidence="7">The sequence shown here is derived from an EMBL/GenBank/DDBJ whole genome shotgun (WGS) entry which is preliminary data.</text>
</comment>
<accession>A0A1E3HZA0</accession>
<dbReference type="GO" id="GO:0043565">
    <property type="term" value="F:sequence-specific DNA binding"/>
    <property type="evidence" value="ECO:0007669"/>
    <property type="project" value="InterPro"/>
</dbReference>
<evidence type="ECO:0000313" key="8">
    <source>
        <dbReference type="Proteomes" id="UP000094065"/>
    </source>
</evidence>
<sequence length="296" mass="33676">MAAAISQLPSSDLSHFSRKQHLAQTFEAYRAELDDENALRESLIILSRSITQLSKKLIFHLHRGATLPTPAQRQKNLEQGKGKEREIALLFEQIRDKLRKANKRSGMRKGGKGEEEREVREEEEEDGWEWGFWKWRKSVTPGLEEYIEGLSFMWYLEHGSLVSLEDVQKAVSDENGQPYLVVTPEDYILGMSDLTGELMRYATNALGTGDHETPLAVCDFVRTVKTHFDAINPDSLRQLSKKQDETQRSLEKIEKVCYALRLRLIEFADRPDILAQMAKRALDDVADKGGSGPAAE</sequence>
<reference evidence="7 8" key="1">
    <citation type="submission" date="2016-06" db="EMBL/GenBank/DDBJ databases">
        <title>Evolution of pathogenesis and genome organization in the Tremellales.</title>
        <authorList>
            <person name="Cuomo C."/>
            <person name="Litvintseva A."/>
            <person name="Heitman J."/>
            <person name="Chen Y."/>
            <person name="Sun S."/>
            <person name="Springer D."/>
            <person name="Dromer F."/>
            <person name="Young S."/>
            <person name="Zeng Q."/>
            <person name="Chapman S."/>
            <person name="Gujja S."/>
            <person name="Saif S."/>
            <person name="Birren B."/>
        </authorList>
    </citation>
    <scope>NUCLEOTIDE SEQUENCE [LARGE SCALE GENOMIC DNA]</scope>
    <source>
        <strain evidence="7 8">CBS 6039</strain>
    </source>
</reference>
<dbReference type="InterPro" id="IPR016068">
    <property type="entry name" value="Translin_N"/>
</dbReference>
<dbReference type="PANTHER" id="PTHR10741">
    <property type="entry name" value="TRANSLIN AND TRANSLIN ASSOCIATED PROTEIN X"/>
    <property type="match status" value="1"/>
</dbReference>
<gene>
    <name evidence="7" type="ORF">L202_03161</name>
</gene>
<dbReference type="GO" id="GO:0005634">
    <property type="term" value="C:nucleus"/>
    <property type="evidence" value="ECO:0007669"/>
    <property type="project" value="UniProtKB-SubCell"/>
</dbReference>
<dbReference type="FunFam" id="1.20.58.200:FF:000001">
    <property type="entry name" value="Translin-associated factor X"/>
    <property type="match status" value="1"/>
</dbReference>
<dbReference type="STRING" id="1295533.A0A1E3HZA0"/>
<evidence type="ECO:0000313" key="7">
    <source>
        <dbReference type="EMBL" id="ODN81066.1"/>
    </source>
</evidence>
<evidence type="ECO:0000256" key="1">
    <source>
        <dbReference type="ARBA" id="ARBA00004123"/>
    </source>
</evidence>
<dbReference type="Gene3D" id="1.20.58.200">
    <property type="entry name" value="Translin, domain 2"/>
    <property type="match status" value="1"/>
</dbReference>
<dbReference type="OrthoDB" id="31005at2759"/>
<protein>
    <recommendedName>
        <fullName evidence="9">Translin</fullName>
    </recommendedName>
</protein>
<feature type="region of interest" description="Disordered" evidence="6">
    <location>
        <begin position="102"/>
        <end position="121"/>
    </location>
</feature>
<comment type="subcellular location">
    <subcellularLocation>
        <location evidence="2">Cytoplasm</location>
    </subcellularLocation>
    <subcellularLocation>
        <location evidence="1">Nucleus</location>
    </subcellularLocation>
</comment>
<dbReference type="AlphaFoldDB" id="A0A1E3HZA0"/>
<evidence type="ECO:0000256" key="3">
    <source>
        <dbReference type="ARBA" id="ARBA00005902"/>
    </source>
</evidence>
<dbReference type="InterPro" id="IPR002848">
    <property type="entry name" value="Translin_fam"/>
</dbReference>
<keyword evidence="8" id="KW-1185">Reference proteome</keyword>
<dbReference type="GeneID" id="30154470"/>
<dbReference type="RefSeq" id="XP_018995632.1">
    <property type="nucleotide sequence ID" value="XM_019136963.1"/>
</dbReference>
<dbReference type="EMBL" id="AWGJ01000004">
    <property type="protein sequence ID" value="ODN81066.1"/>
    <property type="molecule type" value="Genomic_DNA"/>
</dbReference>
<name>A0A1E3HZA0_9TREE</name>
<dbReference type="SUPFAM" id="SSF74784">
    <property type="entry name" value="Translin"/>
    <property type="match status" value="1"/>
</dbReference>
<dbReference type="InterPro" id="IPR016069">
    <property type="entry name" value="Translin_C"/>
</dbReference>
<dbReference type="InterPro" id="IPR036081">
    <property type="entry name" value="Translin_sf"/>
</dbReference>
<organism evidence="7 8">
    <name type="scientific">Cryptococcus amylolentus CBS 6039</name>
    <dbReference type="NCBI Taxonomy" id="1295533"/>
    <lineage>
        <taxon>Eukaryota</taxon>
        <taxon>Fungi</taxon>
        <taxon>Dikarya</taxon>
        <taxon>Basidiomycota</taxon>
        <taxon>Agaricomycotina</taxon>
        <taxon>Tremellomycetes</taxon>
        <taxon>Tremellales</taxon>
        <taxon>Cryptococcaceae</taxon>
        <taxon>Cryptococcus</taxon>
    </lineage>
</organism>